<dbReference type="GO" id="GO:0016788">
    <property type="term" value="F:hydrolase activity, acting on ester bonds"/>
    <property type="evidence" value="ECO:0007669"/>
    <property type="project" value="UniProtKB-ARBA"/>
</dbReference>
<dbReference type="SUPFAM" id="SSF52266">
    <property type="entry name" value="SGNH hydrolase"/>
    <property type="match status" value="1"/>
</dbReference>
<accession>A0A1I1P7R4</accession>
<protein>
    <submittedName>
        <fullName evidence="5">Por secretion system C-terminal sorting domain-containing protein</fullName>
    </submittedName>
</protein>
<dbReference type="Pfam" id="PF03629">
    <property type="entry name" value="SASA"/>
    <property type="match status" value="1"/>
</dbReference>
<dbReference type="Proteomes" id="UP000198598">
    <property type="component" value="Unassembled WGS sequence"/>
</dbReference>
<dbReference type="Pfam" id="PF18962">
    <property type="entry name" value="Por_Secre_tail"/>
    <property type="match status" value="1"/>
</dbReference>
<dbReference type="InterPro" id="IPR005181">
    <property type="entry name" value="SASA"/>
</dbReference>
<feature type="chain" id="PRO_5011612092" evidence="2">
    <location>
        <begin position="22"/>
        <end position="990"/>
    </location>
</feature>
<dbReference type="InterPro" id="IPR036514">
    <property type="entry name" value="SGNH_hydro_sf"/>
</dbReference>
<reference evidence="5 6" key="1">
    <citation type="submission" date="2016-10" db="EMBL/GenBank/DDBJ databases">
        <authorList>
            <person name="de Groot N.N."/>
        </authorList>
    </citation>
    <scope>NUCLEOTIDE SEQUENCE [LARGE SCALE GENOMIC DNA]</scope>
    <source>
        <strain evidence="5 6">DSM 26130</strain>
    </source>
</reference>
<name>A0A1I1P7R4_9BACT</name>
<feature type="signal peptide" evidence="2">
    <location>
        <begin position="1"/>
        <end position="21"/>
    </location>
</feature>
<organism evidence="5 6">
    <name type="scientific">Spirosoma endophyticum</name>
    <dbReference type="NCBI Taxonomy" id="662367"/>
    <lineage>
        <taxon>Bacteria</taxon>
        <taxon>Pseudomonadati</taxon>
        <taxon>Bacteroidota</taxon>
        <taxon>Cytophagia</taxon>
        <taxon>Cytophagales</taxon>
        <taxon>Cytophagaceae</taxon>
        <taxon>Spirosoma</taxon>
    </lineage>
</organism>
<evidence type="ECO:0000313" key="6">
    <source>
        <dbReference type="Proteomes" id="UP000198598"/>
    </source>
</evidence>
<keyword evidence="2" id="KW-0732">Signal</keyword>
<dbReference type="RefSeq" id="WP_093825489.1">
    <property type="nucleotide sequence ID" value="NZ_FOLQ01000003.1"/>
</dbReference>
<dbReference type="NCBIfam" id="TIGR04183">
    <property type="entry name" value="Por_Secre_tail"/>
    <property type="match status" value="1"/>
</dbReference>
<keyword evidence="6" id="KW-1185">Reference proteome</keyword>
<dbReference type="STRING" id="662367.SAMN05216167_103159"/>
<dbReference type="AlphaFoldDB" id="A0A1I1P7R4"/>
<dbReference type="InterPro" id="IPR026444">
    <property type="entry name" value="Secre_tail"/>
</dbReference>
<sequence length="990" mass="106236">MNYFSKALCTAFFLLPFLTIAQIQVSFPTSRAVLQRDNANQATIRITGYYTSSVTRIEARLQARDGQGSSTDWRTIQGNPAGGVYTGDLTGSGGWYNLEVRGMNGDQQVGNSTTVERVGIGEVFIVAGQSNAQGIHQSAPNPLNDRVNCVNYQYPPDGFPNDPPTPVFTQLDNSGGFTVAPRGIGSWCWGQLGDLLVRRLNVPVMFFNAAFAGTAVQNWRQSAPDGGTAYSVYNGQPYPGRQPYINLKLALQFYANTLGLRAVLWHQGEADNLINTGTGQYVSDLQFVINQTRRDYNKNMAWVVARASYGDFIGGIDPVITGAQDVVIGSTGNVFAGPNTDGIQVPRKRAPLFDVDGLHFDYDGLIELANAWNNSLNDSFFQNSTPVGPAPAPSISVACASNNNLTLTVNGNYSSVQWESGESGNTITRGAGTYRAKIKDGFGNTLFTGQVRVSDAPVAAVINNGPPYVCIGSSLNLTTNYDNVTWINQQNNATVATSRNFSTTSEGAYFVRYRDVSGCEFTSNTLSVSIKPLPDTPTIVNDKPTTFCQGDNTVLRTTTDIARYNWSDGQQNKTVTVGNSGAYFLTVTDQFGCTSARSNTINVTANPVPVKPIIATNGPTTFCADRNITLTSPQELAYQWTSGQTTQSITINESGNFAVRTRNQFNCSSEQSDVVTIKVNPLPQSPSVSAGGSTTFCDGNKVALTASSPLDIIWSSGQSDKVITVTSSGNYAAQARDQIGCLSPYSTVIAVKVNPLPATPTILANPSPIICEGDKVTLRVDGPYTVFWNTGDSTQRIITGLAGTYSAKVRDVNGCVSAQAGATTVELRPLPPPPTINIIGTYTLEAVSSTNGTLYRWKRGSDSLAAQSAVIKANQSGLYTARSSIVYSQTLVCYSVPSAPITFTIDLNNQGLSIYPNPNPDKIVLVETQADLVNAVITIYTLTGQEVITTTVPLLNDRQKLVLTGLPSGHYILHVKSSDFDVSKRILLGL</sequence>
<feature type="domain" description="Sialate O-acetylesterase" evidence="3">
    <location>
        <begin position="122"/>
        <end position="305"/>
    </location>
</feature>
<gene>
    <name evidence="5" type="ORF">SAMN05216167_103159</name>
</gene>
<proteinExistence type="predicted"/>
<evidence type="ECO:0000259" key="3">
    <source>
        <dbReference type="Pfam" id="PF03629"/>
    </source>
</evidence>
<keyword evidence="1" id="KW-0378">Hydrolase</keyword>
<evidence type="ECO:0000256" key="1">
    <source>
        <dbReference type="ARBA" id="ARBA00022801"/>
    </source>
</evidence>
<evidence type="ECO:0000313" key="5">
    <source>
        <dbReference type="EMBL" id="SFD05954.1"/>
    </source>
</evidence>
<dbReference type="EMBL" id="FOLQ01000003">
    <property type="protein sequence ID" value="SFD05954.1"/>
    <property type="molecule type" value="Genomic_DNA"/>
</dbReference>
<dbReference type="OrthoDB" id="1488710at2"/>
<evidence type="ECO:0000259" key="4">
    <source>
        <dbReference type="Pfam" id="PF18962"/>
    </source>
</evidence>
<evidence type="ECO:0000256" key="2">
    <source>
        <dbReference type="SAM" id="SignalP"/>
    </source>
</evidence>
<feature type="domain" description="Secretion system C-terminal sorting" evidence="4">
    <location>
        <begin position="914"/>
        <end position="986"/>
    </location>
</feature>
<dbReference type="Gene3D" id="3.40.50.1110">
    <property type="entry name" value="SGNH hydrolase"/>
    <property type="match status" value="1"/>
</dbReference>